<keyword evidence="7" id="KW-1185">Reference proteome</keyword>
<dbReference type="InterPro" id="IPR011011">
    <property type="entry name" value="Znf_FYVE_PHD"/>
</dbReference>
<dbReference type="SUPFAM" id="SSF57903">
    <property type="entry name" value="FYVE/PHD zinc finger"/>
    <property type="match status" value="1"/>
</dbReference>
<dbReference type="InterPro" id="IPR001965">
    <property type="entry name" value="Znf_PHD"/>
</dbReference>
<proteinExistence type="predicted"/>
<feature type="compositionally biased region" description="Acidic residues" evidence="4">
    <location>
        <begin position="185"/>
        <end position="197"/>
    </location>
</feature>
<dbReference type="InterPro" id="IPR019787">
    <property type="entry name" value="Znf_PHD-finger"/>
</dbReference>
<dbReference type="Pfam" id="PF00628">
    <property type="entry name" value="PHD"/>
    <property type="match status" value="1"/>
</dbReference>
<dbReference type="AlphaFoldDB" id="A0AAJ6CI37"/>
<dbReference type="InterPro" id="IPR019786">
    <property type="entry name" value="Zinc_finger_PHD-type_CS"/>
</dbReference>
<dbReference type="Proteomes" id="UP001219567">
    <property type="component" value="Chromosome 3"/>
</dbReference>
<feature type="domain" description="Zinc finger PHD-type" evidence="5">
    <location>
        <begin position="290"/>
        <end position="336"/>
    </location>
</feature>
<sequence length="682" mass="76284">MATQPSSDKQFRKKLKSESKSPPSQVSHPTYDTLGRTQYVLRSCHGRAQPAMRSTSFPDPPSPSFQYEPQHSEASLKSIDPMTHVSNFPSRIASTSATPALCATHVQGLGRVMMPPTLLEHDPNHHKAKPQPHHPSKHSHTPLAAPVAWPDSPTNAWSATYRVMENHAKQRRRCIAHWLANESSSESESENQAEDDDHASYANANPKSFARDAHRSTFHHPMVAKLLRDQCRKHRVRKLHPYPPQDWWIAADGRRIPRCKSFGLAKRRLHQRSAHTAYQLAAHGIAPVMGCRCGFLDAHMDMVQCDGCSRWLHLACVGVNHVDQLNAHDWVCDDCYEHPAGIPSRPVPSPKSERGLASHVHPSTMLSLAPSPHRNSTIEQDGHDAGTLHSNSELPWSSSYLPSNADSAWRTPSPPPASNMEFLTTPSRHVPPDMRIANDLLWRRAYQLHHASPRATHEFIPTPSRYLMQTPRATFATPSHDLHTPSMRHAHDWPNSVLLNTPQTVYPHPATPSSLGTASTVRLGFCSSSDRCGKSKRNAWIQPESPTQATRAVRLQAGPTSPLSHRTPHRIPSRKDRLPETPHKYQHHPTPSSTSSPLFGSHHEDESQSSMMPSSSPYPTTPTHMDRTGLQRGVIWEDHAKYTEDRMHVRLDRAASRTPPHRTSRGLLPSLSSYVPGDSEMR</sequence>
<evidence type="ECO:0000256" key="4">
    <source>
        <dbReference type="SAM" id="MobiDB-lite"/>
    </source>
</evidence>
<evidence type="ECO:0000259" key="5">
    <source>
        <dbReference type="SMART" id="SM00249"/>
    </source>
</evidence>
<keyword evidence="2" id="KW-0863">Zinc-finger</keyword>
<feature type="region of interest" description="Disordered" evidence="4">
    <location>
        <begin position="346"/>
        <end position="391"/>
    </location>
</feature>
<feature type="compositionally biased region" description="Basic and acidic residues" evidence="4">
    <location>
        <begin position="573"/>
        <end position="583"/>
    </location>
</feature>
<reference evidence="6 7" key="1">
    <citation type="submission" date="2023-03" db="EMBL/GenBank/DDBJ databases">
        <title>Mating type loci evolution in Malassezia.</title>
        <authorList>
            <person name="Coelho M.A."/>
        </authorList>
    </citation>
    <scope>NUCLEOTIDE SEQUENCE [LARGE SCALE GENOMIC DNA]</scope>
    <source>
        <strain evidence="6 7">CBS 9725</strain>
    </source>
</reference>
<feature type="compositionally biased region" description="Low complexity" evidence="4">
    <location>
        <begin position="608"/>
        <end position="623"/>
    </location>
</feature>
<dbReference type="SMART" id="SM00249">
    <property type="entry name" value="PHD"/>
    <property type="match status" value="1"/>
</dbReference>
<dbReference type="InterPro" id="IPR013083">
    <property type="entry name" value="Znf_RING/FYVE/PHD"/>
</dbReference>
<evidence type="ECO:0000313" key="7">
    <source>
        <dbReference type="Proteomes" id="UP001219567"/>
    </source>
</evidence>
<feature type="region of interest" description="Disordered" evidence="4">
    <location>
        <begin position="181"/>
        <end position="204"/>
    </location>
</feature>
<evidence type="ECO:0000256" key="3">
    <source>
        <dbReference type="ARBA" id="ARBA00022833"/>
    </source>
</evidence>
<feature type="region of interest" description="Disordered" evidence="4">
    <location>
        <begin position="122"/>
        <end position="143"/>
    </location>
</feature>
<accession>A0AAJ6CI37</accession>
<name>A0AAJ6CI37_9BASI</name>
<evidence type="ECO:0000256" key="2">
    <source>
        <dbReference type="ARBA" id="ARBA00022771"/>
    </source>
</evidence>
<organism evidence="6 7">
    <name type="scientific">Malassezia yamatoensis</name>
    <dbReference type="NCBI Taxonomy" id="253288"/>
    <lineage>
        <taxon>Eukaryota</taxon>
        <taxon>Fungi</taxon>
        <taxon>Dikarya</taxon>
        <taxon>Basidiomycota</taxon>
        <taxon>Ustilaginomycotina</taxon>
        <taxon>Malasseziomycetes</taxon>
        <taxon>Malasseziales</taxon>
        <taxon>Malasseziaceae</taxon>
        <taxon>Malassezia</taxon>
    </lineage>
</organism>
<keyword evidence="1" id="KW-0479">Metal-binding</keyword>
<feature type="region of interest" description="Disordered" evidence="4">
    <location>
        <begin position="530"/>
        <end position="627"/>
    </location>
</feature>
<keyword evidence="3" id="KW-0862">Zinc</keyword>
<evidence type="ECO:0000256" key="1">
    <source>
        <dbReference type="ARBA" id="ARBA00022723"/>
    </source>
</evidence>
<feature type="compositionally biased region" description="Basic residues" evidence="4">
    <location>
        <begin position="126"/>
        <end position="140"/>
    </location>
</feature>
<dbReference type="PROSITE" id="PS01359">
    <property type="entry name" value="ZF_PHD_1"/>
    <property type="match status" value="1"/>
</dbReference>
<feature type="region of interest" description="Disordered" evidence="4">
    <location>
        <begin position="651"/>
        <end position="682"/>
    </location>
</feature>
<gene>
    <name evidence="6" type="ORF">MYAM1_002611</name>
</gene>
<dbReference type="Gene3D" id="3.30.40.10">
    <property type="entry name" value="Zinc/RING finger domain, C3HC4 (zinc finger)"/>
    <property type="match status" value="1"/>
</dbReference>
<evidence type="ECO:0000313" key="6">
    <source>
        <dbReference type="EMBL" id="WFC99865.1"/>
    </source>
</evidence>
<dbReference type="EMBL" id="CP119945">
    <property type="protein sequence ID" value="WFC99865.1"/>
    <property type="molecule type" value="Genomic_DNA"/>
</dbReference>
<protein>
    <recommendedName>
        <fullName evidence="5">Zinc finger PHD-type domain-containing protein</fullName>
    </recommendedName>
</protein>
<feature type="region of interest" description="Disordered" evidence="4">
    <location>
        <begin position="1"/>
        <end position="72"/>
    </location>
</feature>
<dbReference type="GO" id="GO:0008270">
    <property type="term" value="F:zinc ion binding"/>
    <property type="evidence" value="ECO:0007669"/>
    <property type="project" value="UniProtKB-KW"/>
</dbReference>